<feature type="region of interest" description="Disordered" evidence="2">
    <location>
        <begin position="1"/>
        <end position="43"/>
    </location>
</feature>
<feature type="region of interest" description="Disordered" evidence="2">
    <location>
        <begin position="263"/>
        <end position="333"/>
    </location>
</feature>
<evidence type="ECO:0000256" key="1">
    <source>
        <dbReference type="SAM" id="Coils"/>
    </source>
</evidence>
<evidence type="ECO:0008006" key="5">
    <source>
        <dbReference type="Google" id="ProtNLM"/>
    </source>
</evidence>
<evidence type="ECO:0000256" key="2">
    <source>
        <dbReference type="SAM" id="MobiDB-lite"/>
    </source>
</evidence>
<feature type="compositionally biased region" description="Low complexity" evidence="2">
    <location>
        <begin position="311"/>
        <end position="321"/>
    </location>
</feature>
<sequence length="614" mass="65208">MGSFADPVSDAESVASSVSFVSRGGTKRKGRPTTSGDYSGLAQKKKALAVEQERLVGTRLMARALDISNASPSSRSSENLPSVEDLRRDLRDIPTAAVGATAVEQLGMVEKVALGSKNLKGTWVRMLRMAARSVEAAVSELTVRKASGTAAEMEETNNRLRKEIQDLRAEVAQMRVEIGVPRGRVSTHPGPPSPSPRRTRTPTSRETMEVELAVAAPGPRPPAAGDSGPRPPLTHSTKSLEDSIMERVGQRIAEEMAALRRLIFPPEQRTPPPREGAQKALPPERTPLRRQEEAGQKGGGGKKGARPPPFHLLLLFNPQPQRSGGRDPLLLPPPPPYLLQTTSAAAERWVDVVGRRERRATKKAVRPPSAPKTPATKAAPKKGQTKGDPVKAKLPKLPRTAAVRLTALSGKQEDLAEAITLAKQQILLEALGITEDKSKRAVTGGLIMQIPGQDAAAKADAFASKLEELLKEKGVRVARPSKRTEIRISGLDDSITPEEVADAVAKAGGCPLGDIKTGAIRSSPFGLGALWVQCPLAAARKVVAEGKLRVGWVAARVEALPPAPCSATAAWKWGIRGSGAQTRQIGGLAATGAATPPIRQGNARPNPSARFART</sequence>
<dbReference type="Proteomes" id="UP000053097">
    <property type="component" value="Unassembled WGS sequence"/>
</dbReference>
<proteinExistence type="predicted"/>
<feature type="region of interest" description="Disordered" evidence="2">
    <location>
        <begin position="590"/>
        <end position="614"/>
    </location>
</feature>
<feature type="coiled-coil region" evidence="1">
    <location>
        <begin position="143"/>
        <end position="177"/>
    </location>
</feature>
<organism evidence="3 4">
    <name type="scientific">Ooceraea biroi</name>
    <name type="common">Clonal raider ant</name>
    <name type="synonym">Cerapachys biroi</name>
    <dbReference type="NCBI Taxonomy" id="2015173"/>
    <lineage>
        <taxon>Eukaryota</taxon>
        <taxon>Metazoa</taxon>
        <taxon>Ecdysozoa</taxon>
        <taxon>Arthropoda</taxon>
        <taxon>Hexapoda</taxon>
        <taxon>Insecta</taxon>
        <taxon>Pterygota</taxon>
        <taxon>Neoptera</taxon>
        <taxon>Endopterygota</taxon>
        <taxon>Hymenoptera</taxon>
        <taxon>Apocrita</taxon>
        <taxon>Aculeata</taxon>
        <taxon>Formicoidea</taxon>
        <taxon>Formicidae</taxon>
        <taxon>Dorylinae</taxon>
        <taxon>Ooceraea</taxon>
    </lineage>
</organism>
<accession>A0A026WPS5</accession>
<protein>
    <recommendedName>
        <fullName evidence="5">Gag-like protein</fullName>
    </recommendedName>
</protein>
<evidence type="ECO:0000313" key="3">
    <source>
        <dbReference type="EMBL" id="EZA57983.1"/>
    </source>
</evidence>
<feature type="compositionally biased region" description="Low complexity" evidence="2">
    <location>
        <begin position="213"/>
        <end position="228"/>
    </location>
</feature>
<dbReference type="AlphaFoldDB" id="A0A026WPS5"/>
<keyword evidence="4" id="KW-1185">Reference proteome</keyword>
<feature type="region of interest" description="Disordered" evidence="2">
    <location>
        <begin position="177"/>
        <end position="240"/>
    </location>
</feature>
<feature type="region of interest" description="Disordered" evidence="2">
    <location>
        <begin position="357"/>
        <end position="392"/>
    </location>
</feature>
<dbReference type="OrthoDB" id="7554581at2759"/>
<dbReference type="EMBL" id="KK107137">
    <property type="protein sequence ID" value="EZA57983.1"/>
    <property type="molecule type" value="Genomic_DNA"/>
</dbReference>
<dbReference type="OMA" id="MISTEVQ"/>
<evidence type="ECO:0000313" key="4">
    <source>
        <dbReference type="Proteomes" id="UP000053097"/>
    </source>
</evidence>
<reference evidence="3 4" key="1">
    <citation type="journal article" date="2014" name="Curr. Biol.">
        <title>The genome of the clonal raider ant Cerapachys biroi.</title>
        <authorList>
            <person name="Oxley P.R."/>
            <person name="Ji L."/>
            <person name="Fetter-Pruneda I."/>
            <person name="McKenzie S.K."/>
            <person name="Li C."/>
            <person name="Hu H."/>
            <person name="Zhang G."/>
            <person name="Kronauer D.J."/>
        </authorList>
    </citation>
    <scope>NUCLEOTIDE SEQUENCE [LARGE SCALE GENOMIC DNA]</scope>
</reference>
<feature type="compositionally biased region" description="Low complexity" evidence="2">
    <location>
        <begin position="8"/>
        <end position="22"/>
    </location>
</feature>
<name>A0A026WPS5_OOCBI</name>
<gene>
    <name evidence="3" type="ORF">X777_02030</name>
</gene>
<keyword evidence="1" id="KW-0175">Coiled coil</keyword>
<feature type="compositionally biased region" description="Basic and acidic residues" evidence="2">
    <location>
        <begin position="286"/>
        <end position="295"/>
    </location>
</feature>